<organism evidence="1 2">
    <name type="scientific">Pseudoflavonifractor hominis</name>
    <dbReference type="NCBI Taxonomy" id="2763059"/>
    <lineage>
        <taxon>Bacteria</taxon>
        <taxon>Bacillati</taxon>
        <taxon>Bacillota</taxon>
        <taxon>Clostridia</taxon>
        <taxon>Eubacteriales</taxon>
        <taxon>Oscillospiraceae</taxon>
        <taxon>Pseudoflavonifractor</taxon>
    </lineage>
</organism>
<evidence type="ECO:0000313" key="1">
    <source>
        <dbReference type="EMBL" id="MBC5731609.1"/>
    </source>
</evidence>
<sequence>MPSDAHVPFGRADILLPRDCSYEKWAVVACDQYTSQPEYWQRVEEFVGGAPSALRLILPESCLDGPNVETDIVEINNTMTHYLREERFRRLPASMIYVERTLEGGAVRRGLLGAVDLEAYDYEEDSRAPVRATEGVDLNRLPPRVSLRKNASLELPHALLLADDPEDRLMGWLSGEREHMEPLYDFDLMEGGGHLRGWKLGPEQLAHAEVLLGEILAPETFRRRHGAEGWPIALLVGDGNHSLATAKECYERQKRLTPREQWENLPARYALAELVNLHDESLTFEPVHRVLFGVEPSEVLAALVRFYPGAHYGDGAGHVLRYVHAGGEGCVTVPAPDAALEIETLQRFMNHYLHRMGGRMDYIHGGEVARRLAGRAGNLAFLLPVLDKEALLPAVWRDGMLPRKTFSLGRAQDKRFYLEARKIR</sequence>
<evidence type="ECO:0000313" key="2">
    <source>
        <dbReference type="Proteomes" id="UP000660021"/>
    </source>
</evidence>
<protein>
    <submittedName>
        <fullName evidence="1">DUF1015 domain-containing protein</fullName>
    </submittedName>
</protein>
<dbReference type="Proteomes" id="UP000660021">
    <property type="component" value="Unassembled WGS sequence"/>
</dbReference>
<accession>A0ABR7HVQ7</accession>
<comment type="caution">
    <text evidence="1">The sequence shown here is derived from an EMBL/GenBank/DDBJ whole genome shotgun (WGS) entry which is preliminary data.</text>
</comment>
<dbReference type="PANTHER" id="PTHR36454">
    <property type="entry name" value="LMO2823 PROTEIN"/>
    <property type="match status" value="1"/>
</dbReference>
<proteinExistence type="predicted"/>
<dbReference type="Pfam" id="PF06245">
    <property type="entry name" value="DUF1015"/>
    <property type="match status" value="1"/>
</dbReference>
<name>A0ABR7HVQ7_9FIRM</name>
<reference evidence="1 2" key="1">
    <citation type="submission" date="2020-08" db="EMBL/GenBank/DDBJ databases">
        <title>Genome public.</title>
        <authorList>
            <person name="Liu C."/>
            <person name="Sun Q."/>
        </authorList>
    </citation>
    <scope>NUCLEOTIDE SEQUENCE [LARGE SCALE GENOMIC DNA]</scope>
    <source>
        <strain evidence="1 2">New-38</strain>
    </source>
</reference>
<dbReference type="InterPro" id="IPR008323">
    <property type="entry name" value="UCP033563"/>
</dbReference>
<dbReference type="PANTHER" id="PTHR36454:SF1">
    <property type="entry name" value="DUF1015 DOMAIN-CONTAINING PROTEIN"/>
    <property type="match status" value="1"/>
</dbReference>
<keyword evidence="2" id="KW-1185">Reference proteome</keyword>
<dbReference type="EMBL" id="JACOPR010000008">
    <property type="protein sequence ID" value="MBC5731609.1"/>
    <property type="molecule type" value="Genomic_DNA"/>
</dbReference>
<gene>
    <name evidence="1" type="ORF">H8S34_12345</name>
</gene>